<name>A0A927KZ55_9ACTN</name>
<comment type="caution">
    <text evidence="2">The sequence shown here is derived from an EMBL/GenBank/DDBJ whole genome shotgun (WGS) entry which is preliminary data.</text>
</comment>
<evidence type="ECO:0000313" key="3">
    <source>
        <dbReference type="Proteomes" id="UP000661025"/>
    </source>
</evidence>
<evidence type="ECO:0000313" key="2">
    <source>
        <dbReference type="EMBL" id="MBD9721941.1"/>
    </source>
</evidence>
<proteinExistence type="predicted"/>
<accession>A0A927KZ55</accession>
<sequence length="88" mass="9418">MAAKTPTPITPQMTAALRKVDRAAAAHAKTRRRLEEAVAEARAAGCSLTVVSEHALYSREWVRKATARITEEGGVPPEGDDEVGHAPE</sequence>
<gene>
    <name evidence="2" type="ORF">IHE70_01510</name>
</gene>
<dbReference type="AlphaFoldDB" id="A0A927KZ55"/>
<dbReference type="GeneID" id="79929247"/>
<protein>
    <submittedName>
        <fullName evidence="2">Uncharacterized protein</fullName>
    </submittedName>
</protein>
<evidence type="ECO:0000256" key="1">
    <source>
        <dbReference type="SAM" id="MobiDB-lite"/>
    </source>
</evidence>
<dbReference type="Proteomes" id="UP000661025">
    <property type="component" value="Unassembled WGS sequence"/>
</dbReference>
<dbReference type="EMBL" id="JACYXT010000001">
    <property type="protein sequence ID" value="MBD9721941.1"/>
    <property type="molecule type" value="Genomic_DNA"/>
</dbReference>
<feature type="region of interest" description="Disordered" evidence="1">
    <location>
        <begin position="68"/>
        <end position="88"/>
    </location>
</feature>
<reference evidence="2" key="1">
    <citation type="submission" date="2020-09" db="EMBL/GenBank/DDBJ databases">
        <title>Streptomyces canutascabiei sp. nov., which causes potato common scab and is distributed across the world.</title>
        <authorList>
            <person name="Nguyen H.P."/>
            <person name="Weisberg A.J."/>
            <person name="Chang J.H."/>
            <person name="Clarke C.R."/>
        </authorList>
    </citation>
    <scope>NUCLEOTIDE SEQUENCE</scope>
    <source>
        <strain evidence="2">ID-01-6.2a</strain>
    </source>
</reference>
<dbReference type="RefSeq" id="WP_192358990.1">
    <property type="nucleotide sequence ID" value="NZ_CP119182.1"/>
</dbReference>
<organism evidence="2 3">
    <name type="scientific">Streptomyces caniscabiei</name>
    <dbReference type="NCBI Taxonomy" id="2746961"/>
    <lineage>
        <taxon>Bacteria</taxon>
        <taxon>Bacillati</taxon>
        <taxon>Actinomycetota</taxon>
        <taxon>Actinomycetes</taxon>
        <taxon>Kitasatosporales</taxon>
        <taxon>Streptomycetaceae</taxon>
        <taxon>Streptomyces</taxon>
    </lineage>
</organism>